<dbReference type="AlphaFoldDB" id="A0A814BP12"/>
<accession>A0A814BP12</accession>
<dbReference type="Pfam" id="PF10433">
    <property type="entry name" value="Beta-prop_RSE1_1st"/>
    <property type="match status" value="1"/>
</dbReference>
<dbReference type="SUPFAM" id="SSF101908">
    <property type="entry name" value="Putative isomerase YbhE"/>
    <property type="match status" value="1"/>
</dbReference>
<dbReference type="Pfam" id="PF03178">
    <property type="entry name" value="CPSF_A"/>
    <property type="match status" value="1"/>
</dbReference>
<evidence type="ECO:0000259" key="3">
    <source>
        <dbReference type="Pfam" id="PF03178"/>
    </source>
</evidence>
<evidence type="ECO:0000256" key="2">
    <source>
        <dbReference type="ARBA" id="ARBA00023242"/>
    </source>
</evidence>
<evidence type="ECO:0000259" key="4">
    <source>
        <dbReference type="Pfam" id="PF10433"/>
    </source>
</evidence>
<evidence type="ECO:0000313" key="7">
    <source>
        <dbReference type="Proteomes" id="UP000663879"/>
    </source>
</evidence>
<dbReference type="PANTHER" id="PTHR10644">
    <property type="entry name" value="DNA REPAIR/RNA PROCESSING CPSF FAMILY"/>
    <property type="match status" value="1"/>
</dbReference>
<dbReference type="EMBL" id="CAJNOC010002388">
    <property type="protein sequence ID" value="CAF0930077.1"/>
    <property type="molecule type" value="Genomic_DNA"/>
</dbReference>
<name>A0A814BP12_9BILA</name>
<evidence type="ECO:0000259" key="5">
    <source>
        <dbReference type="Pfam" id="PF23726"/>
    </source>
</evidence>
<dbReference type="Gene3D" id="2.130.10.10">
    <property type="entry name" value="YVTN repeat-like/Quinoprotein amine dehydrogenase"/>
    <property type="match status" value="3"/>
</dbReference>
<gene>
    <name evidence="6" type="ORF">OXX778_LOCUS12856</name>
</gene>
<organism evidence="6 7">
    <name type="scientific">Brachionus calyciflorus</name>
    <dbReference type="NCBI Taxonomy" id="104777"/>
    <lineage>
        <taxon>Eukaryota</taxon>
        <taxon>Metazoa</taxon>
        <taxon>Spiralia</taxon>
        <taxon>Gnathifera</taxon>
        <taxon>Rotifera</taxon>
        <taxon>Eurotatoria</taxon>
        <taxon>Monogononta</taxon>
        <taxon>Pseudotrocha</taxon>
        <taxon>Ploima</taxon>
        <taxon>Brachionidae</taxon>
        <taxon>Brachionus</taxon>
    </lineage>
</organism>
<dbReference type="Pfam" id="PF23726">
    <property type="entry name" value="Beta-prop_RSE1_2nd"/>
    <property type="match status" value="1"/>
</dbReference>
<comment type="subcellular location">
    <subcellularLocation>
        <location evidence="1">Nucleus</location>
    </subcellularLocation>
</comment>
<dbReference type="Gene3D" id="1.10.150.910">
    <property type="match status" value="1"/>
</dbReference>
<dbReference type="InterPro" id="IPR018846">
    <property type="entry name" value="Beta-prop_RSE1/DDB1/CPSF1_1st"/>
</dbReference>
<reference evidence="6" key="1">
    <citation type="submission" date="2021-02" db="EMBL/GenBank/DDBJ databases">
        <authorList>
            <person name="Nowell W R."/>
        </authorList>
    </citation>
    <scope>NUCLEOTIDE SEQUENCE</scope>
    <source>
        <strain evidence="6">Ploen Becks lab</strain>
    </source>
</reference>
<keyword evidence="7" id="KW-1185">Reference proteome</keyword>
<evidence type="ECO:0008006" key="8">
    <source>
        <dbReference type="Google" id="ProtNLM"/>
    </source>
</evidence>
<dbReference type="GO" id="GO:0003676">
    <property type="term" value="F:nucleic acid binding"/>
    <property type="evidence" value="ECO:0007669"/>
    <property type="project" value="InterPro"/>
</dbReference>
<dbReference type="GO" id="GO:0005634">
    <property type="term" value="C:nucleus"/>
    <property type="evidence" value="ECO:0007669"/>
    <property type="project" value="UniProtKB-SubCell"/>
</dbReference>
<keyword evidence="2" id="KW-0539">Nucleus</keyword>
<dbReference type="InterPro" id="IPR004871">
    <property type="entry name" value="RSE1/DDB1/CPSF1_C"/>
</dbReference>
<protein>
    <recommendedName>
        <fullName evidence="8">DNA damage-binding protein 1</fullName>
    </recommendedName>
</protein>
<feature type="domain" description="RSE1/DDB1/CPSF1 C-terminal" evidence="3">
    <location>
        <begin position="783"/>
        <end position="1089"/>
    </location>
</feature>
<dbReference type="SUPFAM" id="SSF50978">
    <property type="entry name" value="WD40 repeat-like"/>
    <property type="match status" value="2"/>
</dbReference>
<dbReference type="InterPro" id="IPR050358">
    <property type="entry name" value="RSE1/DDB1/CFT1"/>
</dbReference>
<dbReference type="OrthoDB" id="433457at2759"/>
<evidence type="ECO:0000313" key="6">
    <source>
        <dbReference type="EMBL" id="CAF0930077.1"/>
    </source>
</evidence>
<feature type="domain" description="RSE1/DDB1/CPSF1 second beta-propeller" evidence="5">
    <location>
        <begin position="400"/>
        <end position="699"/>
    </location>
</feature>
<sequence length="1133" mass="127292">MSGIYMVSAQKPTAVTHSVLGRVTSPTDLNLIICKNSLIEIYKATAEGLKFLKQIAIWGVVDTLNTYRGKHDKKDNLLVITAKYDIIVLTCEMNQNGTLEVVTKSHGCVKDTIPRQSSTHMITIVDNTRNLVAIKCYDGILKTFSLNSDNKQLNLSSLRMIDLNVIDLIFLKNESDSSVLGLLCKEPNNKILVKAYNIDQNIKEISNPIWKKEINDNQAFLIAVPEPYGGIIVVGSQSINYFNLTSNNATIKSPSFLVQGEITNYAMIDSNGQRYLLSNTIGQLFLMILISDDTSNYPKISDIRFEFLGETSIANSITYIDNGVVFIGSKLGDSQLLKLIDTPNENGHYLNILETYTNLGPILDMIVVDIEKQGQGQIITCSGGHKNGSLRIIKSGIGINESANLELPGVKSIWPLKLLDNQSHDHLLLSFFSYTKILAFSGDEFEDVEPEQFDLNNHTLHCSNVINSQILQVTTKCIRLIKDTRLVKEWHPDSDPISVASANNTEILIASRNKLFYFHIKNEDFVLVNSLSLEYEIACLDLCEDKRNFNLCAVGLWGDFSLRLFKVPDLSLITSEVAKVDVIPRSILIEYLDDIPYLFVSFGDGSVISHVISKDLGLIDRRKVVLGTQPTILKKFTSSDSKNIFACSDRPSVISSANQKLVYSSVNLKQVDYMCQLDSKLYPDSLILTSSGTLRIGTMDNLQKLHIRSLHLNETVRRICYQAETKAFGLISYRLDSVTQSVSTLCSNQLVCKNGGLFGLNETTASKSSDLSTFSDIQTIHSFIILDQNTFECLYSVQFMPNEFTLSVISIKFDENYFIVGCAQVNEDEPEPKQGRLVVFKLVDNKLSYVNEVSVKGGPYCMANLNGKLLVGISNQVKLYEFKDGQLSLLTSYSDNVFITNLQCRNDFILIGDIMKSCSVLTYRSDTNQLEQVAKDYTPVWLSSIEIIDDDNFLMCDCFDNVITLKKDSGQSNEEERKTLQNYGCMHIGEQINAFRHGSLGMQQESNELIINHHIQGSILAGTVSGSIILFSQLSNTLFRILNELQNRLAKYIITAGRIRYEKWRDFESERRVESFKNFIDGDLIECYLELTSSEAENLLKDFKIDDLSTGHNGEEFSVNYFNKLVEELSRLH</sequence>
<dbReference type="Proteomes" id="UP000663879">
    <property type="component" value="Unassembled WGS sequence"/>
</dbReference>
<dbReference type="InterPro" id="IPR015943">
    <property type="entry name" value="WD40/YVTN_repeat-like_dom_sf"/>
</dbReference>
<proteinExistence type="predicted"/>
<feature type="domain" description="RSE1/DDB1/CPSF1 first beta-propeller" evidence="4">
    <location>
        <begin position="14"/>
        <end position="343"/>
    </location>
</feature>
<comment type="caution">
    <text evidence="6">The sequence shown here is derived from an EMBL/GenBank/DDBJ whole genome shotgun (WGS) entry which is preliminary data.</text>
</comment>
<dbReference type="InterPro" id="IPR058543">
    <property type="entry name" value="Beta-prop_RSE1/DDB1/CPSF1_2nd"/>
</dbReference>
<dbReference type="InterPro" id="IPR036322">
    <property type="entry name" value="WD40_repeat_dom_sf"/>
</dbReference>
<evidence type="ECO:0000256" key="1">
    <source>
        <dbReference type="ARBA" id="ARBA00004123"/>
    </source>
</evidence>